<organism evidence="2">
    <name type="scientific">Blautia glucerasea</name>
    <dbReference type="NCBI Taxonomy" id="536633"/>
    <lineage>
        <taxon>Bacteria</taxon>
        <taxon>Bacillati</taxon>
        <taxon>Bacillota</taxon>
        <taxon>Clostridia</taxon>
        <taxon>Lachnospirales</taxon>
        <taxon>Lachnospiraceae</taxon>
        <taxon>Blautia</taxon>
    </lineage>
</organism>
<dbReference type="AlphaFoldDB" id="A0A6N2RE54"/>
<protein>
    <submittedName>
        <fullName evidence="2">F0F1-ATPase subunit (ATPase_gene1)</fullName>
    </submittedName>
</protein>
<dbReference type="InterPro" id="IPR032820">
    <property type="entry name" value="ATPase_put"/>
</dbReference>
<accession>A0A6N2RE54</accession>
<dbReference type="Pfam" id="PF09527">
    <property type="entry name" value="ATPase_gene1"/>
    <property type="match status" value="1"/>
</dbReference>
<feature type="transmembrane region" description="Helical" evidence="1">
    <location>
        <begin position="43"/>
        <end position="65"/>
    </location>
</feature>
<gene>
    <name evidence="2" type="ORF">BGLFYP119_00561</name>
</gene>
<keyword evidence="1" id="KW-0472">Membrane</keyword>
<feature type="transmembrane region" description="Helical" evidence="1">
    <location>
        <begin position="12"/>
        <end position="37"/>
    </location>
</feature>
<dbReference type="EMBL" id="CACRST010000007">
    <property type="protein sequence ID" value="VYS78155.1"/>
    <property type="molecule type" value="Genomic_DNA"/>
</dbReference>
<dbReference type="RefSeq" id="WP_156352515.1">
    <property type="nucleotide sequence ID" value="NZ_CACRST010000007.1"/>
</dbReference>
<reference evidence="2" key="1">
    <citation type="submission" date="2019-11" db="EMBL/GenBank/DDBJ databases">
        <authorList>
            <person name="Feng L."/>
        </authorList>
    </citation>
    <scope>NUCLEOTIDE SEQUENCE</scope>
    <source>
        <strain evidence="2">BgluceraseaLFYP119</strain>
    </source>
</reference>
<sequence>MKNWMDVIKNLTMLTQFGLSFITPIFLCLAACWWLNVHGGLGAWIYIPGFFFGLGGSFMVAYKLYLKVMEDQKRSQRKNPKKSSFNRHI</sequence>
<evidence type="ECO:0000313" key="2">
    <source>
        <dbReference type="EMBL" id="VYS78155.1"/>
    </source>
</evidence>
<keyword evidence="1" id="KW-1133">Transmembrane helix</keyword>
<evidence type="ECO:0000256" key="1">
    <source>
        <dbReference type="SAM" id="Phobius"/>
    </source>
</evidence>
<name>A0A6N2RE54_9FIRM</name>
<proteinExistence type="predicted"/>
<keyword evidence="1" id="KW-0812">Transmembrane</keyword>